<gene>
    <name evidence="1" type="ORF">C8R28_10114</name>
</gene>
<proteinExistence type="predicted"/>
<accession>A0A2T5IQI3</accession>
<dbReference type="RefSeq" id="WP_107786604.1">
    <property type="nucleotide sequence ID" value="NZ_QAOL01000011.1"/>
</dbReference>
<dbReference type="AlphaFoldDB" id="A0A2T5IQI3"/>
<evidence type="ECO:0000313" key="2">
    <source>
        <dbReference type="Proteomes" id="UP000244110"/>
    </source>
</evidence>
<comment type="caution">
    <text evidence="1">The sequence shown here is derived from an EMBL/GenBank/DDBJ whole genome shotgun (WGS) entry which is preliminary data.</text>
</comment>
<dbReference type="EMBL" id="QAOL01000011">
    <property type="protein sequence ID" value="PTQ86087.1"/>
    <property type="molecule type" value="Genomic_DNA"/>
</dbReference>
<name>A0A2T5IQI3_9PROT</name>
<protein>
    <submittedName>
        <fullName evidence="1">Uncharacterized protein</fullName>
    </submittedName>
</protein>
<evidence type="ECO:0000313" key="1">
    <source>
        <dbReference type="EMBL" id="PTQ86087.1"/>
    </source>
</evidence>
<sequence>MIEIRGVDNDSYIVCDACREEITNVRNALAIFRNFMNDGEKSKVLHVHKNNVKGDCTKKAEDYIRSKDWESGSMELGEHLANLIHNIGMSPEDIKQILTYSRKL</sequence>
<reference evidence="1 2" key="1">
    <citation type="submission" date="2018-04" db="EMBL/GenBank/DDBJ databases">
        <title>Active sludge and wastewater microbial communities from Klosterneuburg, Austria.</title>
        <authorList>
            <person name="Wagner M."/>
        </authorList>
    </citation>
    <scope>NUCLEOTIDE SEQUENCE [LARGE SCALE GENOMIC DNA]</scope>
    <source>
        <strain evidence="1 2">Nm4</strain>
    </source>
</reference>
<dbReference type="Proteomes" id="UP000244110">
    <property type="component" value="Unassembled WGS sequence"/>
</dbReference>
<organism evidence="1 2">
    <name type="scientific">Nitrosomonas ureae</name>
    <dbReference type="NCBI Taxonomy" id="44577"/>
    <lineage>
        <taxon>Bacteria</taxon>
        <taxon>Pseudomonadati</taxon>
        <taxon>Pseudomonadota</taxon>
        <taxon>Betaproteobacteria</taxon>
        <taxon>Nitrosomonadales</taxon>
        <taxon>Nitrosomonadaceae</taxon>
        <taxon>Nitrosomonas</taxon>
    </lineage>
</organism>